<feature type="compositionally biased region" description="Polar residues" evidence="1">
    <location>
        <begin position="144"/>
        <end position="166"/>
    </location>
</feature>
<protein>
    <submittedName>
        <fullName evidence="2">Uncharacterized protein</fullName>
    </submittedName>
</protein>
<dbReference type="Proteomes" id="UP000007800">
    <property type="component" value="Unassembled WGS sequence"/>
</dbReference>
<feature type="region of interest" description="Disordered" evidence="1">
    <location>
        <begin position="144"/>
        <end position="175"/>
    </location>
</feature>
<name>C5LIX4_PERM5</name>
<organism evidence="3">
    <name type="scientific">Perkinsus marinus (strain ATCC 50983 / TXsc)</name>
    <dbReference type="NCBI Taxonomy" id="423536"/>
    <lineage>
        <taxon>Eukaryota</taxon>
        <taxon>Sar</taxon>
        <taxon>Alveolata</taxon>
        <taxon>Perkinsozoa</taxon>
        <taxon>Perkinsea</taxon>
        <taxon>Perkinsida</taxon>
        <taxon>Perkinsidae</taxon>
        <taxon>Perkinsus</taxon>
    </lineage>
</organism>
<sequence>MWYAVKIHYRKATFRCRIDLEHETCRVEDLKRMARTAWPDLVDRDIRLMYYDDEGAICPLIEESWSDAVELGVEANPSKEWHNRLKLYVKLREDDDESILNKLTADVTDGGGASGEDSKRRITVLLCDCEKVKKLFENSRNVTVSFGPKSNDTNEDGGSSLTTEESWQVPVEESQ</sequence>
<evidence type="ECO:0000256" key="1">
    <source>
        <dbReference type="SAM" id="MobiDB-lite"/>
    </source>
</evidence>
<keyword evidence="3" id="KW-1185">Reference proteome</keyword>
<dbReference type="InParanoid" id="C5LIX4"/>
<dbReference type="EMBL" id="GG682245">
    <property type="protein sequence ID" value="EER03309.1"/>
    <property type="molecule type" value="Genomic_DNA"/>
</dbReference>
<gene>
    <name evidence="2" type="ORF">Pmar_PMAR000546</name>
</gene>
<dbReference type="AlphaFoldDB" id="C5LIX4"/>
<dbReference type="RefSeq" id="XP_002771493.1">
    <property type="nucleotide sequence ID" value="XM_002771447.1"/>
</dbReference>
<dbReference type="GeneID" id="9047320"/>
<proteinExistence type="predicted"/>
<dbReference type="OMA" id="RMDIEHR"/>
<dbReference type="OrthoDB" id="10305016at2759"/>
<reference evidence="2 3" key="1">
    <citation type="submission" date="2008-07" db="EMBL/GenBank/DDBJ databases">
        <authorList>
            <person name="El-Sayed N."/>
            <person name="Caler E."/>
            <person name="Inman J."/>
            <person name="Amedeo P."/>
            <person name="Hass B."/>
            <person name="Wortman J."/>
        </authorList>
    </citation>
    <scope>NUCLEOTIDE SEQUENCE [LARGE SCALE GENOMIC DNA]</scope>
    <source>
        <strain evidence="3">ATCC 50983 / TXsc</strain>
    </source>
</reference>
<evidence type="ECO:0000313" key="3">
    <source>
        <dbReference type="Proteomes" id="UP000007800"/>
    </source>
</evidence>
<evidence type="ECO:0000313" key="2">
    <source>
        <dbReference type="EMBL" id="EER03309.1"/>
    </source>
</evidence>
<accession>C5LIX4</accession>